<dbReference type="InterPro" id="IPR014746">
    <property type="entry name" value="Gln_synth/guanido_kin_cat_dom"/>
</dbReference>
<evidence type="ECO:0000256" key="4">
    <source>
        <dbReference type="ARBA" id="ARBA00022777"/>
    </source>
</evidence>
<dbReference type="PANTHER" id="PTHR11547">
    <property type="entry name" value="ARGININE OR CREATINE KINASE"/>
    <property type="match status" value="1"/>
</dbReference>
<feature type="compositionally biased region" description="Acidic residues" evidence="8">
    <location>
        <begin position="407"/>
        <end position="418"/>
    </location>
</feature>
<keyword evidence="2 7" id="KW-0808">Transferase</keyword>
<evidence type="ECO:0000256" key="8">
    <source>
        <dbReference type="SAM" id="MobiDB-lite"/>
    </source>
</evidence>
<dbReference type="GO" id="GO:0004111">
    <property type="term" value="F:creatine kinase activity"/>
    <property type="evidence" value="ECO:0007669"/>
    <property type="project" value="InterPro"/>
</dbReference>
<comment type="caution">
    <text evidence="11">The sequence shown here is derived from an EMBL/GenBank/DDBJ whole genome shotgun (WGS) entry which is preliminary data.</text>
</comment>
<feature type="binding site" evidence="7">
    <location>
        <begin position="339"/>
        <end position="343"/>
    </location>
    <ligand>
        <name>ATP</name>
        <dbReference type="ChEBI" id="CHEBI:30616"/>
    </ligand>
</feature>
<evidence type="ECO:0000259" key="9">
    <source>
        <dbReference type="PROSITE" id="PS51509"/>
    </source>
</evidence>
<name>A0AAD1XB38_EUPCR</name>
<keyword evidence="3 7" id="KW-0547">Nucleotide-binding</keyword>
<dbReference type="SUPFAM" id="SSF47391">
    <property type="entry name" value="Dimerization-anchoring domain of cAMP-dependent PK regulatory subunit"/>
    <property type="match status" value="1"/>
</dbReference>
<dbReference type="Pfam" id="PF00217">
    <property type="entry name" value="ATP-gua_Ptrans"/>
    <property type="match status" value="1"/>
</dbReference>
<dbReference type="Gene3D" id="1.10.135.10">
    <property type="entry name" value="ATP:guanido phosphotransferase, N-terminal domain"/>
    <property type="match status" value="1"/>
</dbReference>
<dbReference type="Proteomes" id="UP001295684">
    <property type="component" value="Unassembled WGS sequence"/>
</dbReference>
<dbReference type="EMBL" id="CAMPGE010005142">
    <property type="protein sequence ID" value="CAI2363990.1"/>
    <property type="molecule type" value="Genomic_DNA"/>
</dbReference>
<feature type="region of interest" description="Disordered" evidence="8">
    <location>
        <begin position="407"/>
        <end position="559"/>
    </location>
</feature>
<evidence type="ECO:0000256" key="5">
    <source>
        <dbReference type="ARBA" id="ARBA00022840"/>
    </source>
</evidence>
<evidence type="ECO:0000313" key="12">
    <source>
        <dbReference type="Proteomes" id="UP001295684"/>
    </source>
</evidence>
<dbReference type="AlphaFoldDB" id="A0AAD1XB38"/>
<dbReference type="GO" id="GO:0005615">
    <property type="term" value="C:extracellular space"/>
    <property type="evidence" value="ECO:0007669"/>
    <property type="project" value="TreeGrafter"/>
</dbReference>
<evidence type="ECO:0008006" key="13">
    <source>
        <dbReference type="Google" id="ProtNLM"/>
    </source>
</evidence>
<evidence type="ECO:0000256" key="2">
    <source>
        <dbReference type="ARBA" id="ARBA00022679"/>
    </source>
</evidence>
<feature type="compositionally biased region" description="Basic and acidic residues" evidence="8">
    <location>
        <begin position="436"/>
        <end position="447"/>
    </location>
</feature>
<keyword evidence="4 7" id="KW-0418">Kinase</keyword>
<dbReference type="PANTHER" id="PTHR11547:SF38">
    <property type="entry name" value="ARGININE KINASE 1-RELATED"/>
    <property type="match status" value="1"/>
</dbReference>
<dbReference type="InterPro" id="IPR000749">
    <property type="entry name" value="ATP-guanido_PTrfase"/>
</dbReference>
<gene>
    <name evidence="11" type="ORF">ECRASSUSDP1_LOCUS5330</name>
</gene>
<dbReference type="GO" id="GO:0046314">
    <property type="term" value="P:phosphocreatine biosynthetic process"/>
    <property type="evidence" value="ECO:0007669"/>
    <property type="project" value="InterPro"/>
</dbReference>
<proteinExistence type="inferred from homology"/>
<evidence type="ECO:0000256" key="6">
    <source>
        <dbReference type="PROSITE-ProRule" id="PRU00842"/>
    </source>
</evidence>
<dbReference type="SUPFAM" id="SSF55931">
    <property type="entry name" value="Glutamine synthetase/guanido kinase"/>
    <property type="match status" value="1"/>
</dbReference>
<dbReference type="InterPro" id="IPR022413">
    <property type="entry name" value="ATP-guanido_PTrfase_N"/>
</dbReference>
<dbReference type="CDD" id="cd22961">
    <property type="entry name" value="DD_TEX55-like"/>
    <property type="match status" value="1"/>
</dbReference>
<comment type="similarity">
    <text evidence="1 6">Belongs to the ATP:guanido phosphotransferase family.</text>
</comment>
<protein>
    <recommendedName>
        <fullName evidence="13">Arginine kinase</fullName>
    </recommendedName>
</protein>
<dbReference type="GO" id="GO:0005524">
    <property type="term" value="F:ATP binding"/>
    <property type="evidence" value="ECO:0007669"/>
    <property type="project" value="UniProtKB-UniRule"/>
</dbReference>
<feature type="binding site" evidence="7">
    <location>
        <begin position="187"/>
        <end position="191"/>
    </location>
    <ligand>
        <name>ATP</name>
        <dbReference type="ChEBI" id="CHEBI:30616"/>
    </ligand>
</feature>
<evidence type="ECO:0000256" key="1">
    <source>
        <dbReference type="ARBA" id="ARBA00006798"/>
    </source>
</evidence>
<dbReference type="Gene3D" id="3.30.590.10">
    <property type="entry name" value="Glutamine synthetase/guanido kinase, catalytic domain"/>
    <property type="match status" value="1"/>
</dbReference>
<feature type="compositionally biased region" description="Basic and acidic residues" evidence="8">
    <location>
        <begin position="461"/>
        <end position="532"/>
    </location>
</feature>
<dbReference type="PROSITE" id="PS51510">
    <property type="entry name" value="PHOSPHAGEN_KINASE_C"/>
    <property type="match status" value="1"/>
</dbReference>
<comment type="caution">
    <text evidence="7">Lacks conserved residue(s) required for the propagation of feature annotation.</text>
</comment>
<evidence type="ECO:0000313" key="11">
    <source>
        <dbReference type="EMBL" id="CAI2363990.1"/>
    </source>
</evidence>
<evidence type="ECO:0000256" key="3">
    <source>
        <dbReference type="ARBA" id="ARBA00022741"/>
    </source>
</evidence>
<accession>A0AAD1XB38</accession>
<keyword evidence="12" id="KW-1185">Reference proteome</keyword>
<dbReference type="PROSITE" id="PS51509">
    <property type="entry name" value="PHOSPHAGEN_KINASE_N"/>
    <property type="match status" value="1"/>
</dbReference>
<dbReference type="InterPro" id="IPR022414">
    <property type="entry name" value="ATP-guanido_PTrfase_cat"/>
</dbReference>
<feature type="domain" description="Phosphagen kinase N-terminal" evidence="9">
    <location>
        <begin position="72"/>
        <end position="155"/>
    </location>
</feature>
<evidence type="ECO:0000259" key="10">
    <source>
        <dbReference type="PROSITE" id="PS51510"/>
    </source>
</evidence>
<dbReference type="SUPFAM" id="SSF48034">
    <property type="entry name" value="Guanido kinase N-terminal domain"/>
    <property type="match status" value="1"/>
</dbReference>
<feature type="domain" description="Phosphagen kinase C-terminal" evidence="10">
    <location>
        <begin position="184"/>
        <end position="346"/>
    </location>
</feature>
<evidence type="ECO:0000256" key="7">
    <source>
        <dbReference type="PROSITE-ProRule" id="PRU00843"/>
    </source>
</evidence>
<dbReference type="InterPro" id="IPR036802">
    <property type="entry name" value="ATP-guanido_PTrfase_N_sf"/>
</dbReference>
<keyword evidence="5 7" id="KW-0067">ATP-binding</keyword>
<dbReference type="Pfam" id="PF02807">
    <property type="entry name" value="ATP-gua_PtransN"/>
    <property type="match status" value="1"/>
</dbReference>
<reference evidence="11" key="1">
    <citation type="submission" date="2023-07" db="EMBL/GenBank/DDBJ databases">
        <authorList>
            <consortium name="AG Swart"/>
            <person name="Singh M."/>
            <person name="Singh A."/>
            <person name="Seah K."/>
            <person name="Emmerich C."/>
        </authorList>
    </citation>
    <scope>NUCLEOTIDE SEQUENCE</scope>
    <source>
        <strain evidence="11">DP1</strain>
    </source>
</reference>
<dbReference type="FunFam" id="1.10.135.10:FF:000003">
    <property type="entry name" value="Three-domain arginine kinase"/>
    <property type="match status" value="1"/>
</dbReference>
<organism evidence="11 12">
    <name type="scientific">Euplotes crassus</name>
    <dbReference type="NCBI Taxonomy" id="5936"/>
    <lineage>
        <taxon>Eukaryota</taxon>
        <taxon>Sar</taxon>
        <taxon>Alveolata</taxon>
        <taxon>Ciliophora</taxon>
        <taxon>Intramacronucleata</taxon>
        <taxon>Spirotrichea</taxon>
        <taxon>Hypotrichia</taxon>
        <taxon>Euplotida</taxon>
        <taxon>Euplotidae</taxon>
        <taxon>Moneuplotes</taxon>
    </lineage>
</organism>
<sequence>MYKGSKKLNKAQAKAQEYVQKHKIEKLISEMVNSMVHTRDKKPIVYMIKYLSNYCTEEELEENGIQVKGPLPQRIPLMNYPEFGDECTHLLKAHLTRDIWSQMKKRATHLGGKIQLCLQSGVYNEKEEIGIYATDEEAYKVFDDIFTPIIQDLHPEYDLKVNYRNEFELVSVQNLQKLPKLKDKLSFIKVSARRNFKDYPFTPMMSTQIKFQVEKKIVETLGEVYGHYHQLAKVDEETSNWLNSVGIDISNQTSHSNAGINEDWPNGRGVFIDDNKAFVILVNFEDHVQVFAIGEDGDFSKSLTTLIKILSKFEKMGYAKHSTLGFLTASPKNLGTTLDLGVRIKLKTAQSQDNIESYEGTYSCKIKQSPDSDTEYDINSCKTLAKNLTENDAINEFCECLLRLTEGESEDEEQEEEKAVEQLVESEAPQQTQSSEDSKLDNTKAGKNDTNAPKEAQVATEEVKKSEDESKNAEEGELKEVTPKKNEASSESPDQKSKDTSVEETKGAPSGDSKDGSDKDNKEADEVKKEEPATENEVNNDDDANDNNENKDEKPSEEP</sequence>
<feature type="compositionally biased region" description="Basic and acidic residues" evidence="8">
    <location>
        <begin position="548"/>
        <end position="559"/>
    </location>
</feature>